<dbReference type="InterPro" id="IPR043137">
    <property type="entry name" value="GGT_ssub_C"/>
</dbReference>
<accession>G9AAC1</accession>
<organism evidence="5 6">
    <name type="scientific">Sinorhizobium fredii (strain HH103)</name>
    <dbReference type="NCBI Taxonomy" id="1117943"/>
    <lineage>
        <taxon>Bacteria</taxon>
        <taxon>Pseudomonadati</taxon>
        <taxon>Pseudomonadota</taxon>
        <taxon>Alphaproteobacteria</taxon>
        <taxon>Hyphomicrobiales</taxon>
        <taxon>Rhizobiaceae</taxon>
        <taxon>Sinorhizobium/Ensifer group</taxon>
        <taxon>Sinorhizobium</taxon>
    </lineage>
</organism>
<dbReference type="PANTHER" id="PTHR43199">
    <property type="entry name" value="GLUTATHIONE HYDROLASE"/>
    <property type="match status" value="1"/>
</dbReference>
<reference evidence="5 6" key="1">
    <citation type="journal article" date="2012" name="J. Bacteriol.">
        <title>Genome sequence of the soybean symbiont Sinorhizobium fredii HH103.</title>
        <authorList>
            <person name="Weidner S."/>
            <person name="Becker A."/>
            <person name="Bonilla I."/>
            <person name="Jaenicke S."/>
            <person name="Lloret J."/>
            <person name="Margaret I."/>
            <person name="Puhler A."/>
            <person name="Ruiz-Sainz J.E."/>
            <person name="Schneiker-Bekel S."/>
            <person name="Szczepanowski R."/>
            <person name="Vinardell J.M."/>
            <person name="Zehner S."/>
            <person name="Gottfert M."/>
        </authorList>
    </citation>
    <scope>NUCLEOTIDE SEQUENCE [LARGE SCALE GENOMIC DNA]</scope>
    <source>
        <strain evidence="5 6">HH103</strain>
    </source>
</reference>
<dbReference type="InterPro" id="IPR029055">
    <property type="entry name" value="Ntn_hydrolases_N"/>
</dbReference>
<sequence length="546" mass="59183">MPKPQRRIPKANAMIVAPQPEAANAGAEVLRNGGNAMDAVLACALVQGVVDPLMAGIGGFGIMHVYDPKSKQQVVWSALGGCPGEAMEGMWEDRYLGETSDGFGFILRDFVNECGATSVSPPPILDLFSRAHSRFGRWNWADLFAPAIDAASSGWLLRPHVYTVFTQNERRFGRMNYGEKLAITEGGRKLYIDENGDLRKPGSLIKNPDLARTLDLIAREGADVFYRGSLGKHIVADIRKNGGILSEADLRDCVTEETGPLDILYRGRRVSTVPAPGGGLYLAQALRLMEQFDPVALGHNSPEYIRLLAEVMKTATRDKDTRVADPRFVPVPTEELLSDTYAEQCAEFIRKGGIVDTARSGHLESKHTTHVSCVDSDGMVVSMTHTLGNPSGFVVEDTGMVMNGSMSTYDPRPGHPHSIAPGKRRTSSMCPSIVFEDDNPVMTLGAPGATWIGPGVLQVTMNVLDWGMNIQEAIMAPRMVATSNIIDISNRISKSTEQGVRDLGYEVRRTHVSYAFSGVHGITMWPESGIEGGADPQRDGMAVGVA</sequence>
<evidence type="ECO:0000313" key="5">
    <source>
        <dbReference type="EMBL" id="CCE97025.1"/>
    </source>
</evidence>
<evidence type="ECO:0000256" key="2">
    <source>
        <dbReference type="ARBA" id="ARBA00022679"/>
    </source>
</evidence>
<evidence type="ECO:0000256" key="3">
    <source>
        <dbReference type="ARBA" id="ARBA00022801"/>
    </source>
</evidence>
<name>G9AAC1_SINF1</name>
<dbReference type="KEGG" id="sfh:SFHH103_02530"/>
<dbReference type="GO" id="GO:0103068">
    <property type="term" value="F:leukotriene C4 gamma-glutamyl transferase activity"/>
    <property type="evidence" value="ECO:0007669"/>
    <property type="project" value="UniProtKB-EC"/>
</dbReference>
<dbReference type="PANTHER" id="PTHR43199:SF1">
    <property type="entry name" value="GLUTATHIONE HYDROLASE PROENZYME"/>
    <property type="match status" value="1"/>
</dbReference>
<dbReference type="AlphaFoldDB" id="G9AAC1"/>
<gene>
    <name evidence="5" type="ordered locus">SFHH103_02530</name>
</gene>
<dbReference type="Gene3D" id="1.10.246.130">
    <property type="match status" value="1"/>
</dbReference>
<dbReference type="MEROPS" id="T03.001"/>
<dbReference type="Pfam" id="PF01019">
    <property type="entry name" value="G_glu_transpept"/>
    <property type="match status" value="1"/>
</dbReference>
<keyword evidence="4" id="KW-0865">Zymogen</keyword>
<evidence type="ECO:0000256" key="1">
    <source>
        <dbReference type="ARBA" id="ARBA00009381"/>
    </source>
</evidence>
<dbReference type="InterPro" id="IPR051792">
    <property type="entry name" value="GGT_bact"/>
</dbReference>
<keyword evidence="2 5" id="KW-0808">Transferase</keyword>
<dbReference type="HOGENOM" id="CLU_014813_0_3_5"/>
<evidence type="ECO:0000256" key="4">
    <source>
        <dbReference type="ARBA" id="ARBA00023145"/>
    </source>
</evidence>
<dbReference type="eggNOG" id="COG0405">
    <property type="taxonomic scope" value="Bacteria"/>
</dbReference>
<dbReference type="InterPro" id="IPR043138">
    <property type="entry name" value="GGT_lsub"/>
</dbReference>
<dbReference type="EMBL" id="HE616890">
    <property type="protein sequence ID" value="CCE97025.1"/>
    <property type="molecule type" value="Genomic_DNA"/>
</dbReference>
<dbReference type="Gene3D" id="3.60.20.40">
    <property type="match status" value="1"/>
</dbReference>
<comment type="similarity">
    <text evidence="1">Belongs to the gamma-glutamyltransferase family.</text>
</comment>
<dbReference type="GO" id="GO:0016787">
    <property type="term" value="F:hydrolase activity"/>
    <property type="evidence" value="ECO:0007669"/>
    <property type="project" value="UniProtKB-KW"/>
</dbReference>
<keyword evidence="3" id="KW-0378">Hydrolase</keyword>
<dbReference type="STRING" id="1117943.SFHH103_02530"/>
<dbReference type="SUPFAM" id="SSF56235">
    <property type="entry name" value="N-terminal nucleophile aminohydrolases (Ntn hydrolases)"/>
    <property type="match status" value="1"/>
</dbReference>
<evidence type="ECO:0000313" key="6">
    <source>
        <dbReference type="Proteomes" id="UP000007735"/>
    </source>
</evidence>
<keyword evidence="5" id="KW-0012">Acyltransferase</keyword>
<proteinExistence type="inferred from homology"/>
<dbReference type="Proteomes" id="UP000007735">
    <property type="component" value="Chromosome"/>
</dbReference>
<dbReference type="PRINTS" id="PR01210">
    <property type="entry name" value="GGTRANSPTASE"/>
</dbReference>
<protein>
    <submittedName>
        <fullName evidence="5">Gamma-glutamyltranspeptidase</fullName>
        <ecNumber evidence="5">2.3.2.2</ecNumber>
    </submittedName>
</protein>
<dbReference type="EC" id="2.3.2.2" evidence="5"/>
<dbReference type="PATRIC" id="fig|380.5.peg.2692"/>
<dbReference type="RefSeq" id="WP_014329458.1">
    <property type="nucleotide sequence ID" value="NC_016812.1"/>
</dbReference>